<feature type="domain" description="Serine aminopeptidase S33" evidence="1">
    <location>
        <begin position="26"/>
        <end position="257"/>
    </location>
</feature>
<dbReference type="InterPro" id="IPR029058">
    <property type="entry name" value="AB_hydrolase_fold"/>
</dbReference>
<accession>A0A1H0W345</accession>
<dbReference type="Pfam" id="PF12146">
    <property type="entry name" value="Hydrolase_4"/>
    <property type="match status" value="1"/>
</dbReference>
<keyword evidence="2" id="KW-0378">Hydrolase</keyword>
<dbReference type="SUPFAM" id="SSF53474">
    <property type="entry name" value="alpha/beta-Hydrolases"/>
    <property type="match status" value="1"/>
</dbReference>
<dbReference type="OrthoDB" id="9806902at2"/>
<dbReference type="InterPro" id="IPR051044">
    <property type="entry name" value="MAG_DAG_Lipase"/>
</dbReference>
<evidence type="ECO:0000313" key="2">
    <source>
        <dbReference type="EMBL" id="SDP85170.1"/>
    </source>
</evidence>
<evidence type="ECO:0000313" key="3">
    <source>
        <dbReference type="Proteomes" id="UP000199159"/>
    </source>
</evidence>
<dbReference type="PRINTS" id="PR00111">
    <property type="entry name" value="ABHYDROLASE"/>
</dbReference>
<evidence type="ECO:0000259" key="1">
    <source>
        <dbReference type="Pfam" id="PF12146"/>
    </source>
</evidence>
<name>A0A1H0W345_9BACI</name>
<dbReference type="PANTHER" id="PTHR11614">
    <property type="entry name" value="PHOSPHOLIPASE-RELATED"/>
    <property type="match status" value="1"/>
</dbReference>
<keyword evidence="3" id="KW-1185">Reference proteome</keyword>
<dbReference type="Gene3D" id="3.40.50.1820">
    <property type="entry name" value="alpha/beta hydrolase"/>
    <property type="match status" value="1"/>
</dbReference>
<dbReference type="InterPro" id="IPR000073">
    <property type="entry name" value="AB_hydrolase_1"/>
</dbReference>
<dbReference type="InterPro" id="IPR022742">
    <property type="entry name" value="Hydrolase_4"/>
</dbReference>
<sequence>MNVKEGTFYGVGEAKLYYRMIQPMSKPKGVVIVVHGHGDHSGGLQNLLDKLTEHQYIVYAFDLRGHGQSVGTRGFIKKWDEYRGDLHTFRQMVESESANLPLFLIGHSLGGVISLEYCLVHGTGIRGLVAIAPAISYKIKPIEKLLIPILSKIKPDYTITSASNQSLLTKDPKMIKRLNSDGLRHNTVTPGLGQGLLQTVSNLETNADKITLPLLLQFGLKDEITPPEKLRDFFHFIGSKEKVMKEYDEMRHRPFDEVGREQFYHDLIDWLEVQLSK</sequence>
<gene>
    <name evidence="2" type="ORF">SAMN05216565_10917</name>
</gene>
<protein>
    <submittedName>
        <fullName evidence="2">Lysophospholipase, alpha-beta hydrolase superfamily</fullName>
    </submittedName>
</protein>
<dbReference type="RefSeq" id="WP_090856533.1">
    <property type="nucleotide sequence ID" value="NZ_FNJU01000009.1"/>
</dbReference>
<proteinExistence type="predicted"/>
<organism evidence="2 3">
    <name type="scientific">Litchfieldia salsa</name>
    <dbReference type="NCBI Taxonomy" id="930152"/>
    <lineage>
        <taxon>Bacteria</taxon>
        <taxon>Bacillati</taxon>
        <taxon>Bacillota</taxon>
        <taxon>Bacilli</taxon>
        <taxon>Bacillales</taxon>
        <taxon>Bacillaceae</taxon>
        <taxon>Litchfieldia</taxon>
    </lineage>
</organism>
<reference evidence="3" key="1">
    <citation type="submission" date="2016-10" db="EMBL/GenBank/DDBJ databases">
        <authorList>
            <person name="Varghese N."/>
            <person name="Submissions S."/>
        </authorList>
    </citation>
    <scope>NUCLEOTIDE SEQUENCE [LARGE SCALE GENOMIC DNA]</scope>
    <source>
        <strain evidence="3">IBRC-M10078</strain>
    </source>
</reference>
<dbReference type="STRING" id="930152.SAMN05216565_10917"/>
<dbReference type="AlphaFoldDB" id="A0A1H0W345"/>
<dbReference type="GO" id="GO:0016787">
    <property type="term" value="F:hydrolase activity"/>
    <property type="evidence" value="ECO:0007669"/>
    <property type="project" value="UniProtKB-KW"/>
</dbReference>
<dbReference type="EMBL" id="FNJU01000009">
    <property type="protein sequence ID" value="SDP85170.1"/>
    <property type="molecule type" value="Genomic_DNA"/>
</dbReference>
<dbReference type="Proteomes" id="UP000199159">
    <property type="component" value="Unassembled WGS sequence"/>
</dbReference>